<dbReference type="SUPFAM" id="SSF52540">
    <property type="entry name" value="P-loop containing nucleoside triphosphate hydrolases"/>
    <property type="match status" value="1"/>
</dbReference>
<reference evidence="1 2" key="1">
    <citation type="submission" date="2020-08" db="EMBL/GenBank/DDBJ databases">
        <title>Sequencing the genomes of 1000 actinobacteria strains.</title>
        <authorList>
            <person name="Klenk H.-P."/>
        </authorList>
    </citation>
    <scope>NUCLEOTIDE SEQUENCE [LARGE SCALE GENOMIC DNA]</scope>
    <source>
        <strain evidence="1 2">DSM 45784</strain>
    </source>
</reference>
<evidence type="ECO:0000313" key="2">
    <source>
        <dbReference type="Proteomes" id="UP000542210"/>
    </source>
</evidence>
<gene>
    <name evidence="1" type="ORF">BJ982_002616</name>
</gene>
<dbReference type="Proteomes" id="UP000542210">
    <property type="component" value="Unassembled WGS sequence"/>
</dbReference>
<protein>
    <recommendedName>
        <fullName evidence="3">ATP-binding protein</fullName>
    </recommendedName>
</protein>
<accession>A0A7W7D6B2</accession>
<dbReference type="EMBL" id="JACHND010000001">
    <property type="protein sequence ID" value="MBB4701072.1"/>
    <property type="molecule type" value="Genomic_DNA"/>
</dbReference>
<dbReference type="InterPro" id="IPR027417">
    <property type="entry name" value="P-loop_NTPase"/>
</dbReference>
<dbReference type="RefSeq" id="WP_184879921.1">
    <property type="nucleotide sequence ID" value="NZ_BOOV01000017.1"/>
</dbReference>
<proteinExistence type="predicted"/>
<organism evidence="1 2">
    <name type="scientific">Sphaerisporangium siamense</name>
    <dbReference type="NCBI Taxonomy" id="795645"/>
    <lineage>
        <taxon>Bacteria</taxon>
        <taxon>Bacillati</taxon>
        <taxon>Actinomycetota</taxon>
        <taxon>Actinomycetes</taxon>
        <taxon>Streptosporangiales</taxon>
        <taxon>Streptosporangiaceae</taxon>
        <taxon>Sphaerisporangium</taxon>
    </lineage>
</organism>
<evidence type="ECO:0000313" key="1">
    <source>
        <dbReference type="EMBL" id="MBB4701072.1"/>
    </source>
</evidence>
<keyword evidence="2" id="KW-1185">Reference proteome</keyword>
<comment type="caution">
    <text evidence="1">The sequence shown here is derived from an EMBL/GenBank/DDBJ whole genome shotgun (WGS) entry which is preliminary data.</text>
</comment>
<name>A0A7W7D6B2_9ACTN</name>
<sequence length="1391" mass="152571">MNIPDIDFTRIRSLGPGGQRDGYEQFICQQVAQEPPTADAQFVPLHGAGGDGGVECYWTLPDGTEHGWQVKYWTSHTDVDKAQLDRSVKAALDQHPNLTKYAIAIPADPTGSTGGRGKSLLEKITDPGGWLENWKSAATARGMTVEFEFEWATNIVTRLERLDTTGIQRRYWFDADVLAAQWWEDRLQEAVDAARPRYMPELNVEVPAARSIAALCSDDEWWAVVSDQIDEVNDSASRVRSAEDEVLAADLSTALDATTKVTDALAAWHTSHTTTGLDDLAQALAEASKIVSDQEAVEVAAMNAKYPNENWDTQSWRQFQAGYQVSFPARAVDALRELGEKLADATGLLISPVGRLAAGQIALMTGAAGIGKTYLAIDAVVRRLGQGRPSVMMHGRWFTDRDPLTHLRDVLKMPSDLTGEEAIALLDESARVAGVPTLLVIDALNDTRPRSTWRDNLERLITAVGRYPNVRLLLIARTHYVGQVLPPGLTLLRFEHTGFEGVEFEAVSEYAAFYGLEPPTSPPIHGEFDNPLYLRLVCEALKNNARLSLDRATMGLDELTRMVLDNANNVVSDRIDASPSDRLVHQAMHALAAAIADGGGDPLLTRAQAQALLAPIWSDRSAEKSLLDALIAQGLVEEDVIPDGSPYGADIITITFERIGHHLIISDALSNVTDAAGITAELGGHLGTVIGLDSTIDLGLLEATSVVVAERFGLELTEFRTEIGDDDAIAAAVVAGIGWRSNSSIADATRDVVVDALRRADVCSDALTMLFRLAARPDHPLNADWLHEFLAALNMGARDSFLPGWFHITHDTSGAVDRLTRWARDKPLHQVGEQTARLWVTALLWATSASDRRVREPATIAAVRLLTRHPGQAAGLLDRFTVVDDEWVVERACEAAYAALLANGTQDDWAAAAEVVWKNIFSVPSAVTPNAAVRDAARSILEAANNRGTLPAGVTVDQFRPPYTSDWPLTWPTDTDIAAYDTSSYPKLVHSATGDDFFIYQLSPEVRDRPGIDLPSAARWVVTEVIRLGYQPELHASFDGYVVGKFGIFRSKPAWIERIGKKYQWIALNRLIGIVSDHAPKIPDRWDPPAPAVPGPHTDISRQVDPTIVEFAPTDQTPRPWVPAYDWAPTVAKADAEWIADDTDLPDIAVHEAVFEGRPHIVLSGAYDWNNGSDTTKRARGIWTHIYTHLVATYDLATAISELEGRDLLGESIANNPEMHHGYVGEFPYGHHHGEVLHVMRHEWIEPLTVPTQPAAWRLLGEYEYAPGDQNTISLYMPAPEFFGPAPGKLHWNGRNGWTDDTGQLVATVRHAVNVGQNELLVDAEWLERWLTTEQKSLVWVENTGKDVYRGFGGGGSHPGRLTRSQVRSWTPGGSMQTAAPGWYRVAASTP</sequence>
<evidence type="ECO:0008006" key="3">
    <source>
        <dbReference type="Google" id="ProtNLM"/>
    </source>
</evidence>